<dbReference type="Pfam" id="PF01408">
    <property type="entry name" value="GFO_IDH_MocA"/>
    <property type="match status" value="1"/>
</dbReference>
<dbReference type="GO" id="GO:0016779">
    <property type="term" value="F:nucleotidyltransferase activity"/>
    <property type="evidence" value="ECO:0007669"/>
    <property type="project" value="UniProtKB-KW"/>
</dbReference>
<dbReference type="PATRIC" id="fig|1321820.3.peg.1390"/>
<dbReference type="GO" id="GO:0000166">
    <property type="term" value="F:nucleotide binding"/>
    <property type="evidence" value="ECO:0007669"/>
    <property type="project" value="InterPro"/>
</dbReference>
<name>U2RRS9_9BACL</name>
<keyword evidence="2 5" id="KW-0548">Nucleotidyltransferase</keyword>
<dbReference type="InterPro" id="IPR014729">
    <property type="entry name" value="Rossmann-like_a/b/a_fold"/>
</dbReference>
<dbReference type="NCBIfam" id="TIGR00125">
    <property type="entry name" value="cyt_tran_rel"/>
    <property type="match status" value="1"/>
</dbReference>
<dbReference type="SUPFAM" id="SSF55347">
    <property type="entry name" value="Glyceraldehyde-3-phosphate dehydrogenase-like, C-terminal domain"/>
    <property type="match status" value="1"/>
</dbReference>
<dbReference type="Proteomes" id="UP000016637">
    <property type="component" value="Unassembled WGS sequence"/>
</dbReference>
<dbReference type="InterPro" id="IPR000683">
    <property type="entry name" value="Gfo/Idh/MocA-like_OxRdtase_N"/>
</dbReference>
<evidence type="ECO:0000256" key="2">
    <source>
        <dbReference type="ARBA" id="ARBA00022695"/>
    </source>
</evidence>
<dbReference type="HOGENOM" id="CLU_023194_7_2_9"/>
<dbReference type="eggNOG" id="COG0673">
    <property type="taxonomic scope" value="Bacteria"/>
</dbReference>
<dbReference type="Gene3D" id="3.40.50.620">
    <property type="entry name" value="HUPs"/>
    <property type="match status" value="1"/>
</dbReference>
<feature type="domain" description="Cytidyltransferase-like" evidence="4">
    <location>
        <begin position="6"/>
        <end position="126"/>
    </location>
</feature>
<dbReference type="eggNOG" id="COG0615">
    <property type="taxonomic scope" value="Bacteria"/>
</dbReference>
<dbReference type="PANTHER" id="PTHR43793">
    <property type="entry name" value="FAD SYNTHASE"/>
    <property type="match status" value="1"/>
</dbReference>
<evidence type="ECO:0000256" key="1">
    <source>
        <dbReference type="ARBA" id="ARBA00022679"/>
    </source>
</evidence>
<protein>
    <submittedName>
        <fullName evidence="5">Putative glycerol-3-phosphate cytidylyltransferase</fullName>
    </submittedName>
</protein>
<organism evidence="5 6">
    <name type="scientific">Gemella bergeri ATCC 700627</name>
    <dbReference type="NCBI Taxonomy" id="1321820"/>
    <lineage>
        <taxon>Bacteria</taxon>
        <taxon>Bacillati</taxon>
        <taxon>Bacillota</taxon>
        <taxon>Bacilli</taxon>
        <taxon>Bacillales</taxon>
        <taxon>Gemellaceae</taxon>
        <taxon>Gemella</taxon>
    </lineage>
</organism>
<dbReference type="InterPro" id="IPR036291">
    <property type="entry name" value="NAD(P)-bd_dom_sf"/>
</dbReference>
<proteinExistence type="predicted"/>
<dbReference type="SUPFAM" id="SSF51735">
    <property type="entry name" value="NAD(P)-binding Rossmann-fold domains"/>
    <property type="match status" value="1"/>
</dbReference>
<evidence type="ECO:0000313" key="5">
    <source>
        <dbReference type="EMBL" id="ERK56253.1"/>
    </source>
</evidence>
<dbReference type="SUPFAM" id="SSF52374">
    <property type="entry name" value="Nucleotidylyl transferase"/>
    <property type="match status" value="1"/>
</dbReference>
<evidence type="ECO:0000259" key="3">
    <source>
        <dbReference type="Pfam" id="PF01408"/>
    </source>
</evidence>
<dbReference type="InterPro" id="IPR004821">
    <property type="entry name" value="Cyt_trans-like"/>
</dbReference>
<accession>U2RRS9</accession>
<dbReference type="AlphaFoldDB" id="U2RRS9"/>
<dbReference type="Gene3D" id="3.30.360.10">
    <property type="entry name" value="Dihydrodipicolinate Reductase, domain 2"/>
    <property type="match status" value="1"/>
</dbReference>
<dbReference type="PANTHER" id="PTHR43793:SF1">
    <property type="entry name" value="FAD SYNTHASE"/>
    <property type="match status" value="1"/>
</dbReference>
<sequence length="442" mass="51144">MMKKVITYGTYDLLHHGHIALLERAKKLGDYLIVGVTADAFDKRRGKLNVKQPLAERIEAIRKTGLADEIIIEEYVGQKIIDIQSYDIDVFTVGSDWVGKFDYLKEYCEVVYLPRTEGISSTKIRTEQNPILKVGFLGTGRTTDRFYKESTTVGSLSVKSVYAQENTYGYNNDELEYYSNKKEFFDSIDAVYIDSSADKHYSMIKESLENDCHVLCNPPLFLNRKEAIELYDYAYKKGLILFEAEKTRYFPALTHLLLQLKSGIIGEVKDIDISCSQILNNMDNVVKNKYEGSFYDWSSTMLFPIISILGKNIDECKMYSFEKNNFSYLTKGILDFGKATATFKAGIGIKTEGHLVITGTKGYVYVPSPWWKIDYFEVRYEDLRDTKKYFYEYKGNGFRYLMLEFIKLINNINVNNANNKEYCMLFLDIMEKYSQAKVSLYE</sequence>
<comment type="caution">
    <text evidence="5">The sequence shown here is derived from an EMBL/GenBank/DDBJ whole genome shotgun (WGS) entry which is preliminary data.</text>
</comment>
<evidence type="ECO:0000313" key="6">
    <source>
        <dbReference type="Proteomes" id="UP000016637"/>
    </source>
</evidence>
<evidence type="ECO:0000259" key="4">
    <source>
        <dbReference type="Pfam" id="PF01467"/>
    </source>
</evidence>
<dbReference type="Pfam" id="PF01467">
    <property type="entry name" value="CTP_transf_like"/>
    <property type="match status" value="1"/>
</dbReference>
<dbReference type="Gene3D" id="3.40.50.720">
    <property type="entry name" value="NAD(P)-binding Rossmann-like Domain"/>
    <property type="match status" value="1"/>
</dbReference>
<feature type="domain" description="Gfo/Idh/MocA-like oxidoreductase N-terminal" evidence="3">
    <location>
        <begin position="133"/>
        <end position="242"/>
    </location>
</feature>
<dbReference type="InterPro" id="IPR050385">
    <property type="entry name" value="Archaeal_FAD_synthase"/>
</dbReference>
<reference evidence="5 6" key="1">
    <citation type="submission" date="2013-08" db="EMBL/GenBank/DDBJ databases">
        <authorList>
            <person name="Weinstock G."/>
            <person name="Sodergren E."/>
            <person name="Wylie T."/>
            <person name="Fulton L."/>
            <person name="Fulton R."/>
            <person name="Fronick C."/>
            <person name="O'Laughlin M."/>
            <person name="Godfrey J."/>
            <person name="Miner T."/>
            <person name="Herter B."/>
            <person name="Appelbaum E."/>
            <person name="Cordes M."/>
            <person name="Lek S."/>
            <person name="Wollam A."/>
            <person name="Pepin K.H."/>
            <person name="Palsikar V.B."/>
            <person name="Mitreva M."/>
            <person name="Wilson R.K."/>
        </authorList>
    </citation>
    <scope>NUCLEOTIDE SEQUENCE [LARGE SCALE GENOMIC DNA]</scope>
    <source>
        <strain evidence="5 6">ATCC 700627</strain>
    </source>
</reference>
<gene>
    <name evidence="5" type="ORF">HMPREF1983_01440</name>
</gene>
<keyword evidence="1 5" id="KW-0808">Transferase</keyword>
<dbReference type="EMBL" id="AWVP01000098">
    <property type="protein sequence ID" value="ERK56253.1"/>
    <property type="molecule type" value="Genomic_DNA"/>
</dbReference>
<keyword evidence="6" id="KW-1185">Reference proteome</keyword>